<dbReference type="InterPro" id="IPR011579">
    <property type="entry name" value="ATPase_dom"/>
</dbReference>
<organism evidence="3 4">
    <name type="scientific">Saccharolobus shibatae (strain ATCC 51178 / DSM 5389 / JCM 8931 / NBRC 15437 / B12)</name>
    <name type="common">Sulfolobus shibatae</name>
    <dbReference type="NCBI Taxonomy" id="523848"/>
    <lineage>
        <taxon>Archaea</taxon>
        <taxon>Thermoproteota</taxon>
        <taxon>Thermoprotei</taxon>
        <taxon>Sulfolobales</taxon>
        <taxon>Sulfolobaceae</taxon>
        <taxon>Saccharolobus</taxon>
    </lineage>
</organism>
<evidence type="ECO:0000259" key="2">
    <source>
        <dbReference type="Pfam" id="PF03008"/>
    </source>
</evidence>
<sequence>MIPLFIDRERELKFLEDRYREDKAQLIIIYGRRRIGKTEIIKQFIKGKKAIYHLCTSDGLASNVNRLKEEFASFTGKAYFKSLNVSLDELLMYFADEVMGKIVLALDEFQYLIESERSITSLIQRAWDEKLKDSKIFLILTGSSIGMMENEVLSNKSPLYGRRTGSWRVDEISFPYLSDFFPSKNIVDLVKIWSIVGGIPFYILQFDERKSIEENVKEKIMSKGSILYDEPLFLLREEFREQRVYLSILRAISKGYTTISLISNYTGIDRSNLTAYLDRLEENGIISRVIPYGKKKGWYEISDNFFDFWFKFVYDNLNYLEIDMVDEVISKSNFDEYYSFKFEKLVKDLLRRKMIRLPFNYNLVSFYSHKGEEIDIVLEGERAIFLGEVKWSENVEVKPLLWKMKRVMSKINEKGKEEYYGVFAKSITKCNGNVLCYELGEGKEVFRLKG</sequence>
<dbReference type="EMBL" id="CP077717">
    <property type="protein sequence ID" value="QXJ29168.1"/>
    <property type="molecule type" value="Genomic_DNA"/>
</dbReference>
<reference evidence="3" key="1">
    <citation type="journal article" date="2021" name="Environ. Microbiol.">
        <title>New insights into the diversity and evolution of the archaeal mobilome from three complete genomes of Saccharolobus shibatae.</title>
        <authorList>
            <person name="Medvedeva S."/>
            <person name="Brandt D."/>
            <person name="Cvirkaite-Krupovic V."/>
            <person name="Liu Y."/>
            <person name="Severinov K."/>
            <person name="Ishino S."/>
            <person name="Ishino Y."/>
            <person name="Prangishvili D."/>
            <person name="Kalinowski J."/>
            <person name="Krupovic M."/>
        </authorList>
    </citation>
    <scope>NUCLEOTIDE SEQUENCE</scope>
    <source>
        <strain evidence="3">B12</strain>
    </source>
</reference>
<name>A0A8F5BPZ6_SACSH</name>
<dbReference type="InterPro" id="IPR011991">
    <property type="entry name" value="ArsR-like_HTH"/>
</dbReference>
<dbReference type="AlphaFoldDB" id="A0A8F5BPZ6"/>
<evidence type="ECO:0000313" key="3">
    <source>
        <dbReference type="EMBL" id="QXJ29168.1"/>
    </source>
</evidence>
<protein>
    <submittedName>
        <fullName evidence="3">Archaeal ATPase, fused to C-terminal DUF234 domain</fullName>
    </submittedName>
</protein>
<gene>
    <name evidence="3" type="ORF">J5U23_02037</name>
</gene>
<dbReference type="KEGG" id="sshi:J5U23_02037"/>
<dbReference type="GO" id="GO:0005524">
    <property type="term" value="F:ATP binding"/>
    <property type="evidence" value="ECO:0007669"/>
    <property type="project" value="InterPro"/>
</dbReference>
<dbReference type="OrthoDB" id="132045at2157"/>
<dbReference type="InterPro" id="IPR008848">
    <property type="entry name" value="Plasmid_regulator_arc"/>
</dbReference>
<dbReference type="RefSeq" id="WP_218258039.1">
    <property type="nucleotide sequence ID" value="NZ_CP077717.1"/>
</dbReference>
<evidence type="ECO:0000313" key="4">
    <source>
        <dbReference type="Proteomes" id="UP000694018"/>
    </source>
</evidence>
<evidence type="ECO:0000259" key="1">
    <source>
        <dbReference type="Pfam" id="PF01637"/>
    </source>
</evidence>
<dbReference type="CDD" id="cd00090">
    <property type="entry name" value="HTH_ARSR"/>
    <property type="match status" value="1"/>
</dbReference>
<dbReference type="Pfam" id="PF03008">
    <property type="entry name" value="DUF234"/>
    <property type="match status" value="1"/>
</dbReference>
<dbReference type="Pfam" id="PF05584">
    <property type="entry name" value="Sulfolobus_pRN"/>
    <property type="match status" value="1"/>
</dbReference>
<dbReference type="InterPro" id="IPR004256">
    <property type="entry name" value="DUF234"/>
</dbReference>
<accession>A0A8F5BPZ6</accession>
<dbReference type="GeneID" id="65563536"/>
<feature type="domain" description="DUF234" evidence="2">
    <location>
        <begin position="309"/>
        <end position="396"/>
    </location>
</feature>
<proteinExistence type="predicted"/>
<dbReference type="PANTHER" id="PTHR34704">
    <property type="entry name" value="ATPASE"/>
    <property type="match status" value="1"/>
</dbReference>
<dbReference type="Proteomes" id="UP000694018">
    <property type="component" value="Chromosome"/>
</dbReference>
<dbReference type="Pfam" id="PF01637">
    <property type="entry name" value="ATPase_2"/>
    <property type="match status" value="1"/>
</dbReference>
<feature type="domain" description="ATPase" evidence="1">
    <location>
        <begin position="5"/>
        <end position="205"/>
    </location>
</feature>
<dbReference type="PANTHER" id="PTHR34704:SF1">
    <property type="entry name" value="ATPASE"/>
    <property type="match status" value="1"/>
</dbReference>